<dbReference type="SUPFAM" id="SSF103481">
    <property type="entry name" value="Multidrug resistance efflux transporter EmrE"/>
    <property type="match status" value="2"/>
</dbReference>
<accession>A0A644SZM1</accession>
<dbReference type="EMBL" id="VSSQ01000011">
    <property type="protein sequence ID" value="MPL60128.1"/>
    <property type="molecule type" value="Genomic_DNA"/>
</dbReference>
<evidence type="ECO:0000256" key="4">
    <source>
        <dbReference type="ARBA" id="ARBA00023136"/>
    </source>
</evidence>
<feature type="domain" description="EamA" evidence="6">
    <location>
        <begin position="193"/>
        <end position="329"/>
    </location>
</feature>
<keyword evidence="3 5" id="KW-1133">Transmembrane helix</keyword>
<evidence type="ECO:0000256" key="3">
    <source>
        <dbReference type="ARBA" id="ARBA00022989"/>
    </source>
</evidence>
<evidence type="ECO:0000256" key="2">
    <source>
        <dbReference type="ARBA" id="ARBA00022692"/>
    </source>
</evidence>
<dbReference type="PANTHER" id="PTHR32322">
    <property type="entry name" value="INNER MEMBRANE TRANSPORTER"/>
    <property type="match status" value="1"/>
</dbReference>
<protein>
    <recommendedName>
        <fullName evidence="6">EamA domain-containing protein</fullName>
    </recommendedName>
</protein>
<dbReference type="Gene3D" id="1.10.3730.20">
    <property type="match status" value="2"/>
</dbReference>
<dbReference type="Pfam" id="PF00892">
    <property type="entry name" value="EamA"/>
    <property type="match status" value="2"/>
</dbReference>
<feature type="transmembrane region" description="Helical" evidence="5">
    <location>
        <begin position="136"/>
        <end position="154"/>
    </location>
</feature>
<dbReference type="InterPro" id="IPR000620">
    <property type="entry name" value="EamA_dom"/>
</dbReference>
<dbReference type="AlphaFoldDB" id="A0A644SZM1"/>
<evidence type="ECO:0000256" key="5">
    <source>
        <dbReference type="SAM" id="Phobius"/>
    </source>
</evidence>
<dbReference type="PANTHER" id="PTHR32322:SF2">
    <property type="entry name" value="EAMA DOMAIN-CONTAINING PROTEIN"/>
    <property type="match status" value="1"/>
</dbReference>
<organism evidence="7">
    <name type="scientific">bioreactor metagenome</name>
    <dbReference type="NCBI Taxonomy" id="1076179"/>
    <lineage>
        <taxon>unclassified sequences</taxon>
        <taxon>metagenomes</taxon>
        <taxon>ecological metagenomes</taxon>
    </lineage>
</organism>
<evidence type="ECO:0000313" key="7">
    <source>
        <dbReference type="EMBL" id="MPL60128.1"/>
    </source>
</evidence>
<comment type="caution">
    <text evidence="7">The sequence shown here is derived from an EMBL/GenBank/DDBJ whole genome shotgun (WGS) entry which is preliminary data.</text>
</comment>
<proteinExistence type="predicted"/>
<dbReference type="GO" id="GO:0016020">
    <property type="term" value="C:membrane"/>
    <property type="evidence" value="ECO:0007669"/>
    <property type="project" value="UniProtKB-SubCell"/>
</dbReference>
<feature type="transmembrane region" description="Helical" evidence="5">
    <location>
        <begin position="258"/>
        <end position="277"/>
    </location>
</feature>
<sequence length="362" mass="37232">MYVNVCASASGCNGCGLCNAFGRRISVKSGIEMSVAKERAGDAAVYVRLALVAVAWGGTFIAGRSLAGVAPMFSASLRFLLASAALSLFLVVSGKGFRRVTVGQALVVSLLGFCGIFSYSFFFFSGLQHISASRAALIVALNPAVMALIAYLFYRERVSALKMLGIALCFGGVALVVGGGDPQRAGAGGSGWLGEALIGGCVLSWSAYSVFCKSVVRQLGPLHTVTYSIYAGTLMLAVYTACTGALDFAAVARFSSGEMLSLLYLGIVGSAVAYIWYYDGIQKIGVARAGVFIALNPLAAVLFGAALLGEQMTLATLLGGALIITGIVVENFRSGAGCAQAAEPPLEVSAEPSTKLSGQARG</sequence>
<feature type="transmembrane region" description="Helical" evidence="5">
    <location>
        <begin position="314"/>
        <end position="332"/>
    </location>
</feature>
<feature type="domain" description="EamA" evidence="6">
    <location>
        <begin position="49"/>
        <end position="177"/>
    </location>
</feature>
<reference evidence="7" key="1">
    <citation type="submission" date="2019-08" db="EMBL/GenBank/DDBJ databases">
        <authorList>
            <person name="Kucharzyk K."/>
            <person name="Murdoch R.W."/>
            <person name="Higgins S."/>
            <person name="Loffler F."/>
        </authorList>
    </citation>
    <scope>NUCLEOTIDE SEQUENCE</scope>
</reference>
<feature type="transmembrane region" description="Helical" evidence="5">
    <location>
        <begin position="161"/>
        <end position="180"/>
    </location>
</feature>
<dbReference type="InterPro" id="IPR037185">
    <property type="entry name" value="EmrE-like"/>
</dbReference>
<comment type="subcellular location">
    <subcellularLocation>
        <location evidence="1">Membrane</location>
        <topology evidence="1">Multi-pass membrane protein</topology>
    </subcellularLocation>
</comment>
<feature type="transmembrane region" description="Helical" evidence="5">
    <location>
        <begin position="224"/>
        <end position="246"/>
    </location>
</feature>
<feature type="transmembrane region" description="Helical" evidence="5">
    <location>
        <begin position="192"/>
        <end position="212"/>
    </location>
</feature>
<name>A0A644SZM1_9ZZZZ</name>
<gene>
    <name evidence="7" type="ORF">SDC9_05684</name>
</gene>
<feature type="transmembrane region" description="Helical" evidence="5">
    <location>
        <begin position="43"/>
        <end position="63"/>
    </location>
</feature>
<evidence type="ECO:0000259" key="6">
    <source>
        <dbReference type="Pfam" id="PF00892"/>
    </source>
</evidence>
<feature type="transmembrane region" description="Helical" evidence="5">
    <location>
        <begin position="75"/>
        <end position="93"/>
    </location>
</feature>
<keyword evidence="4 5" id="KW-0472">Membrane</keyword>
<feature type="transmembrane region" description="Helical" evidence="5">
    <location>
        <begin position="105"/>
        <end position="124"/>
    </location>
</feature>
<dbReference type="InterPro" id="IPR050638">
    <property type="entry name" value="AA-Vitamin_Transporters"/>
</dbReference>
<evidence type="ECO:0000256" key="1">
    <source>
        <dbReference type="ARBA" id="ARBA00004141"/>
    </source>
</evidence>
<feature type="transmembrane region" description="Helical" evidence="5">
    <location>
        <begin position="289"/>
        <end position="308"/>
    </location>
</feature>
<keyword evidence="2 5" id="KW-0812">Transmembrane</keyword>